<evidence type="ECO:0000313" key="1">
    <source>
        <dbReference type="EMBL" id="CAB5600180.1"/>
    </source>
</evidence>
<dbReference type="EMBL" id="CAHPRB010000017">
    <property type="protein sequence ID" value="CAB5600180.1"/>
    <property type="molecule type" value="Genomic_DNA"/>
</dbReference>
<evidence type="ECO:0008006" key="3">
    <source>
        <dbReference type="Google" id="ProtNLM"/>
    </source>
</evidence>
<dbReference type="Proteomes" id="UP000835792">
    <property type="component" value="Unassembled WGS sequence"/>
</dbReference>
<keyword evidence="2" id="KW-1185">Reference proteome</keyword>
<evidence type="ECO:0000313" key="2">
    <source>
        <dbReference type="Proteomes" id="UP000835792"/>
    </source>
</evidence>
<organism evidence="1 2">
    <name type="scientific">Citrobacter youngae</name>
    <dbReference type="NCBI Taxonomy" id="133448"/>
    <lineage>
        <taxon>Bacteria</taxon>
        <taxon>Pseudomonadati</taxon>
        <taxon>Pseudomonadota</taxon>
        <taxon>Gammaproteobacteria</taxon>
        <taxon>Enterobacterales</taxon>
        <taxon>Enterobacteriaceae</taxon>
        <taxon>Citrobacter</taxon>
        <taxon>Citrobacter freundii complex</taxon>
    </lineage>
</organism>
<comment type="caution">
    <text evidence="1">The sequence shown here is derived from an EMBL/GenBank/DDBJ whole genome shotgun (WGS) entry which is preliminary data.</text>
</comment>
<protein>
    <recommendedName>
        <fullName evidence="3">Toxin-antitoxin system HicB family antitoxin</fullName>
    </recommendedName>
</protein>
<proteinExistence type="predicted"/>
<accession>A0ABM8MN43</accession>
<name>A0ABM8MN43_9ENTR</name>
<sequence>MCSRTAGLRCFCKTIDLHLSYDHQCKSGVRHISTVEFKKKGNKQIALRVEPELEAGIQKALSMDGDASISAWIKRIIRKELKQKGIEV</sequence>
<gene>
    <name evidence="1" type="ORF">GHA_04116</name>
</gene>
<reference evidence="1" key="1">
    <citation type="submission" date="2020-05" db="EMBL/GenBank/DDBJ databases">
        <authorList>
            <person name="Delgado-Blas J."/>
        </authorList>
    </citation>
    <scope>NUCLEOTIDE SEQUENCE</scope>
    <source>
        <strain evidence="1">BB1468</strain>
    </source>
</reference>